<dbReference type="GO" id="GO:0042910">
    <property type="term" value="F:xenobiotic transmembrane transporter activity"/>
    <property type="evidence" value="ECO:0007669"/>
    <property type="project" value="TreeGrafter"/>
</dbReference>
<evidence type="ECO:0008006" key="4">
    <source>
        <dbReference type="Google" id="ProtNLM"/>
    </source>
</evidence>
<proteinExistence type="predicted"/>
<dbReference type="Pfam" id="PF00873">
    <property type="entry name" value="ACR_tran"/>
    <property type="match status" value="1"/>
</dbReference>
<protein>
    <recommendedName>
        <fullName evidence="4">Efflux RND transporter permease subunit</fullName>
    </recommendedName>
</protein>
<dbReference type="RefSeq" id="WP_152132949.1">
    <property type="nucleotide sequence ID" value="NZ_WELG01000045.1"/>
</dbReference>
<name>A0A6I1DW82_9FLAO</name>
<dbReference type="InterPro" id="IPR001036">
    <property type="entry name" value="Acrflvin-R"/>
</dbReference>
<organism evidence="2 3">
    <name type="scientific">Flagellimonas olearia</name>
    <dbReference type="NCBI Taxonomy" id="552546"/>
    <lineage>
        <taxon>Bacteria</taxon>
        <taxon>Pseudomonadati</taxon>
        <taxon>Bacteroidota</taxon>
        <taxon>Flavobacteriia</taxon>
        <taxon>Flavobacteriales</taxon>
        <taxon>Flavobacteriaceae</taxon>
        <taxon>Flagellimonas</taxon>
    </lineage>
</organism>
<dbReference type="SUPFAM" id="SSF82693">
    <property type="entry name" value="Multidrug efflux transporter AcrB pore domain, PN1, PN2, PC1 and PC2 subdomains"/>
    <property type="match status" value="1"/>
</dbReference>
<sequence length="92" mass="10321">MNESRGLIASFTEHKVASNLLMVLMIMLGVLGLTRLNTQLFPDFDFEYVTVTIPWRGASPEDVQRSITIPVEQALKTLPNTRKFIARSQQGA</sequence>
<dbReference type="OrthoDB" id="9806532at2"/>
<keyword evidence="1" id="KW-1133">Transmembrane helix</keyword>
<dbReference type="Proteomes" id="UP000429785">
    <property type="component" value="Unassembled WGS sequence"/>
</dbReference>
<dbReference type="Gene3D" id="3.30.70.1430">
    <property type="entry name" value="Multidrug efflux transporter AcrB pore domain"/>
    <property type="match status" value="1"/>
</dbReference>
<reference evidence="2 3" key="1">
    <citation type="submission" date="2019-10" db="EMBL/GenBank/DDBJ databases">
        <title>Muricauda olearia CL-SS4 JCM15563 genome.</title>
        <authorList>
            <person name="Liu L."/>
        </authorList>
    </citation>
    <scope>NUCLEOTIDE SEQUENCE [LARGE SCALE GENOMIC DNA]</scope>
    <source>
        <strain evidence="2 3">CL-SS4</strain>
    </source>
</reference>
<accession>A0A6I1DW82</accession>
<gene>
    <name evidence="2" type="ORF">F8C76_17865</name>
</gene>
<feature type="transmembrane region" description="Helical" evidence="1">
    <location>
        <begin position="16"/>
        <end position="34"/>
    </location>
</feature>
<dbReference type="GO" id="GO:0005886">
    <property type="term" value="C:plasma membrane"/>
    <property type="evidence" value="ECO:0007669"/>
    <property type="project" value="TreeGrafter"/>
</dbReference>
<keyword evidence="1" id="KW-0472">Membrane</keyword>
<evidence type="ECO:0000256" key="1">
    <source>
        <dbReference type="SAM" id="Phobius"/>
    </source>
</evidence>
<feature type="non-terminal residue" evidence="2">
    <location>
        <position position="92"/>
    </location>
</feature>
<dbReference type="AlphaFoldDB" id="A0A6I1DW82"/>
<evidence type="ECO:0000313" key="2">
    <source>
        <dbReference type="EMBL" id="KAB7525450.1"/>
    </source>
</evidence>
<dbReference type="Gene3D" id="1.20.1640.10">
    <property type="entry name" value="Multidrug efflux transporter AcrB transmembrane domain"/>
    <property type="match status" value="1"/>
</dbReference>
<dbReference type="PANTHER" id="PTHR32063">
    <property type="match status" value="1"/>
</dbReference>
<keyword evidence="1" id="KW-0812">Transmembrane</keyword>
<comment type="caution">
    <text evidence="2">The sequence shown here is derived from an EMBL/GenBank/DDBJ whole genome shotgun (WGS) entry which is preliminary data.</text>
</comment>
<dbReference type="PANTHER" id="PTHR32063:SF33">
    <property type="entry name" value="RND SUPERFAMILY EFFLUX PUMP PERMEASE COMPONENT"/>
    <property type="match status" value="1"/>
</dbReference>
<dbReference type="EMBL" id="WELG01000045">
    <property type="protein sequence ID" value="KAB7525450.1"/>
    <property type="molecule type" value="Genomic_DNA"/>
</dbReference>
<evidence type="ECO:0000313" key="3">
    <source>
        <dbReference type="Proteomes" id="UP000429785"/>
    </source>
</evidence>